<evidence type="ECO:0000313" key="2">
    <source>
        <dbReference type="EMBL" id="ADV81502.1"/>
    </source>
</evidence>
<dbReference type="InterPro" id="IPR028250">
    <property type="entry name" value="DsbDN"/>
</dbReference>
<dbReference type="GO" id="GO:0045454">
    <property type="term" value="P:cell redox homeostasis"/>
    <property type="evidence" value="ECO:0007669"/>
    <property type="project" value="TreeGrafter"/>
</dbReference>
<keyword evidence="3" id="KW-1185">Reference proteome</keyword>
<dbReference type="RefSeq" id="WP_013567235.1">
    <property type="nucleotide sequence ID" value="NC_014963.1"/>
</dbReference>
<name>E8V5G8_TERSS</name>
<evidence type="ECO:0000259" key="1">
    <source>
        <dbReference type="Pfam" id="PF11412"/>
    </source>
</evidence>
<dbReference type="Gene3D" id="2.60.40.1250">
    <property type="entry name" value="Thiol:disulfide interchange protein DsbD, N-terminal domain"/>
    <property type="match status" value="1"/>
</dbReference>
<dbReference type="eggNOG" id="COG4232">
    <property type="taxonomic scope" value="Bacteria"/>
</dbReference>
<dbReference type="AlphaFoldDB" id="E8V5G8"/>
<dbReference type="Pfam" id="PF11412">
    <property type="entry name" value="DsbD_N"/>
    <property type="match status" value="1"/>
</dbReference>
<dbReference type="GO" id="GO:0015035">
    <property type="term" value="F:protein-disulfide reductase activity"/>
    <property type="evidence" value="ECO:0007669"/>
    <property type="project" value="TreeGrafter"/>
</dbReference>
<sequence>MRFLLAMLLTVLPVVQTQQIEGAPAVNKPKGHVVFVPEAQVIAANKATTLVLHFSVEEGFHINSHTPHSATLIPTKLAVQDDPTANVRTVDFPKGHDYSFAFDPKEKLDVYTGDFALTLHVTAKPGEHTIKGALHYQACDSAACYPPRLLPVEVLFTAK</sequence>
<dbReference type="HOGENOM" id="CLU_130244_0_0_0"/>
<dbReference type="OrthoDB" id="121090at2"/>
<proteinExistence type="predicted"/>
<dbReference type="InterPro" id="IPR036929">
    <property type="entry name" value="DsbDN_sf"/>
</dbReference>
<gene>
    <name evidence="2" type="ordered locus">AciPR4_0668</name>
</gene>
<dbReference type="KEGG" id="tsa:AciPR4_0668"/>
<feature type="domain" description="Thiol:disulfide interchange protein DsbD N-terminal" evidence="1">
    <location>
        <begin position="37"/>
        <end position="148"/>
    </location>
</feature>
<evidence type="ECO:0000313" key="3">
    <source>
        <dbReference type="Proteomes" id="UP000006844"/>
    </source>
</evidence>
<organism evidence="2 3">
    <name type="scientific">Terriglobus saanensis (strain ATCC BAA-1853 / DSM 23119 / SP1PR4)</name>
    <dbReference type="NCBI Taxonomy" id="401053"/>
    <lineage>
        <taxon>Bacteria</taxon>
        <taxon>Pseudomonadati</taxon>
        <taxon>Acidobacteriota</taxon>
        <taxon>Terriglobia</taxon>
        <taxon>Terriglobales</taxon>
        <taxon>Acidobacteriaceae</taxon>
        <taxon>Terriglobus</taxon>
    </lineage>
</organism>
<protein>
    <recommendedName>
        <fullName evidence="1">Thiol:disulfide interchange protein DsbD N-terminal domain-containing protein</fullName>
    </recommendedName>
</protein>
<dbReference type="STRING" id="401053.AciPR4_0668"/>
<accession>E8V5G8</accession>
<dbReference type="EMBL" id="CP002467">
    <property type="protein sequence ID" value="ADV81502.1"/>
    <property type="molecule type" value="Genomic_DNA"/>
</dbReference>
<dbReference type="Proteomes" id="UP000006844">
    <property type="component" value="Chromosome"/>
</dbReference>
<dbReference type="PANTHER" id="PTHR32234">
    <property type="entry name" value="THIOL:DISULFIDE INTERCHANGE PROTEIN DSBD"/>
    <property type="match status" value="1"/>
</dbReference>
<reference evidence="2 3" key="1">
    <citation type="journal article" date="2012" name="Stand. Genomic Sci.">
        <title>Complete genome sequence of Terriglobus saanensis type strain SP1PR4(T), an Acidobacteria from tundra soil.</title>
        <authorList>
            <person name="Rawat S.R."/>
            <person name="Mannisto M.K."/>
            <person name="Starovoytov V."/>
            <person name="Goodwin L."/>
            <person name="Nolan M."/>
            <person name="Hauser L."/>
            <person name="Land M."/>
            <person name="Davenport K.W."/>
            <person name="Woyke T."/>
            <person name="Haggblom M.M."/>
        </authorList>
    </citation>
    <scope>NUCLEOTIDE SEQUENCE</scope>
    <source>
        <strain evidence="3">ATCC BAA-1853 / DSM 23119 / SP1PR4</strain>
    </source>
</reference>